<dbReference type="KEGG" id="cdu:CD36_83070"/>
<organism evidence="4 5">
    <name type="scientific">Candida dubliniensis (strain CD36 / ATCC MYA-646 / CBS 7987 / NCPF 3949 / NRRL Y-17841)</name>
    <name type="common">Yeast</name>
    <dbReference type="NCBI Taxonomy" id="573826"/>
    <lineage>
        <taxon>Eukaryota</taxon>
        <taxon>Fungi</taxon>
        <taxon>Dikarya</taxon>
        <taxon>Ascomycota</taxon>
        <taxon>Saccharomycotina</taxon>
        <taxon>Pichiomycetes</taxon>
        <taxon>Debaryomycetaceae</taxon>
        <taxon>Candida/Lodderomyces clade</taxon>
        <taxon>Candida</taxon>
    </lineage>
</organism>
<evidence type="ECO:0000313" key="5">
    <source>
        <dbReference type="Proteomes" id="UP000002605"/>
    </source>
</evidence>
<reference evidence="4 5" key="1">
    <citation type="journal article" date="2009" name="Genome Res.">
        <title>Comparative genomics of the fungal pathogens Candida dubliniensis and Candida albicans.</title>
        <authorList>
            <person name="Jackson A.P."/>
            <person name="Gamble J.A."/>
            <person name="Yeomans T."/>
            <person name="Moran G.P."/>
            <person name="Saunders D."/>
            <person name="Harris D."/>
            <person name="Aslett M."/>
            <person name="Barrell J.F."/>
            <person name="Butler G."/>
            <person name="Citiulo F."/>
            <person name="Coleman D.C."/>
            <person name="de Groot P.W.J."/>
            <person name="Goodwin T.J."/>
            <person name="Quail M.A."/>
            <person name="McQuillan J."/>
            <person name="Munro C.A."/>
            <person name="Pain A."/>
            <person name="Poulter R.T."/>
            <person name="Rajandream M.A."/>
            <person name="Renauld H."/>
            <person name="Spiering M.J."/>
            <person name="Tivey A."/>
            <person name="Gow N.A.R."/>
            <person name="Barrell B."/>
            <person name="Sullivan D.J."/>
            <person name="Berriman M."/>
        </authorList>
    </citation>
    <scope>NUCLEOTIDE SEQUENCE [LARGE SCALE GENOMIC DNA]</scope>
    <source>
        <strain evidence="5">CD36 / ATCC MYA-646 / CBS 7987 / NCPF 3949 / NRRL Y-17841</strain>
    </source>
</reference>
<evidence type="ECO:0000256" key="2">
    <source>
        <dbReference type="SAM" id="MobiDB-lite"/>
    </source>
</evidence>
<dbReference type="Proteomes" id="UP000002605">
    <property type="component" value="Chromosome 3"/>
</dbReference>
<protein>
    <submittedName>
        <fullName evidence="4">Type II myosin heavy chain, putative</fullName>
    </submittedName>
</protein>
<sequence length="612" mass="70702">MKSSKEQTRSKRPLSEISPNLRRDPSKKRRDSLGFDMASIPSSSIKSFPSRIPPPTASKSAAIASVSSTSSSSFSSSSSSVLSSASIPQGILSIQERLRRKAGVNDNNGQSSSTLVARSQPGVFRSNELQEEYYSLNELYKQQASSYEKLEIDLGKLKEIYKNYYYKIDLINDLINQKQSEFEILEHDIINDVEQEEKLTYSKLHENKIKLDGQFKELEFEMLNQLEDAKQFDYKELLTKIDNLKTEKETVMSEYEKAMDKVDCKLTAEKEQFSKDLEDKLHPLKKNKQLINDQLINKKDELTKLEIEYNELKDQLAQRNDSIDTIRHEIANIEQEMNNYQTTKKELELKVSEAELELHEAIAKDKQEQKEYDNVYSEYSMLHSKIAKHDEHRRILENSIMNIQGKFRVYSVGEGHDTCNKRFSKDTPSSFIIDEFQCLVQSTLKGRNVSIINNYLPGSQIVIDSYKTIQRQQKYIYQCISIKNSAGNTEVCDLLNSNAQVDTLFQHQQMVIDDFDQFKHIVEKIDSTLSQETAIHIISTDTSKLMIVDCSRIDQDQQEKILEKFKSKSSLGFFEKLLTWIYHHCSTLFLYEPKTSQSNSLLKFINSIDSHI</sequence>
<dbReference type="OrthoDB" id="4089036at2759"/>
<name>B9WDS0_CANDC</name>
<evidence type="ECO:0000313" key="3">
    <source>
        <dbReference type="CGD" id="CAL0000159347"/>
    </source>
</evidence>
<gene>
    <name evidence="3" type="ordered locus">Cd36_83070</name>
    <name evidence="4" type="ORF">CD36_83070</name>
</gene>
<dbReference type="eggNOG" id="KOG0239">
    <property type="taxonomic scope" value="Eukaryota"/>
</dbReference>
<keyword evidence="5" id="KW-1185">Reference proteome</keyword>
<accession>B9WDS0</accession>
<dbReference type="HOGENOM" id="CLU_449032_0_0_1"/>
<dbReference type="GeneID" id="8046719"/>
<keyword evidence="1" id="KW-0175">Coiled coil</keyword>
<dbReference type="VEuPathDB" id="FungiDB:CD36_83070"/>
<dbReference type="AlphaFoldDB" id="B9WDS0"/>
<proteinExistence type="predicted"/>
<evidence type="ECO:0000313" key="4">
    <source>
        <dbReference type="EMBL" id="CAX42826.1"/>
    </source>
</evidence>
<dbReference type="SUPFAM" id="SSF57997">
    <property type="entry name" value="Tropomyosin"/>
    <property type="match status" value="1"/>
</dbReference>
<dbReference type="RefSeq" id="XP_002419237.1">
    <property type="nucleotide sequence ID" value="XM_002419192.1"/>
</dbReference>
<feature type="compositionally biased region" description="Low complexity" evidence="2">
    <location>
        <begin position="39"/>
        <end position="50"/>
    </location>
</feature>
<dbReference type="EMBL" id="FM992690">
    <property type="protein sequence ID" value="CAX42826.1"/>
    <property type="molecule type" value="Genomic_DNA"/>
</dbReference>
<evidence type="ECO:0000256" key="1">
    <source>
        <dbReference type="SAM" id="Coils"/>
    </source>
</evidence>
<dbReference type="CGD" id="CAL0000159347">
    <property type="gene designation" value="Cd36_83070"/>
</dbReference>
<feature type="region of interest" description="Disordered" evidence="2">
    <location>
        <begin position="1"/>
        <end position="60"/>
    </location>
</feature>
<feature type="coiled-coil region" evidence="1">
    <location>
        <begin position="234"/>
        <end position="371"/>
    </location>
</feature>